<reference evidence="1" key="1">
    <citation type="submission" date="2005-09" db="EMBL/GenBank/DDBJ databases">
        <title>Annotation of Vibrio cholerae MO10.</title>
        <authorList>
            <person name="Colwell R."/>
            <person name="Grim C.J."/>
            <person name="Young S."/>
            <person name="Jaffe D."/>
            <person name="Gnerre S."/>
            <person name="Berlin A."/>
            <person name="Heiman D."/>
            <person name="Hepburn T."/>
            <person name="Shea T."/>
            <person name="Sykes S."/>
            <person name="Yandava C."/>
            <person name="Alvarado L."/>
            <person name="Kodira C."/>
            <person name="Borodovsky M."/>
            <person name="Heidelberg J."/>
            <person name="Lander E."/>
            <person name="Galagan J."/>
            <person name="Nusbaum C."/>
            <person name="Birren B."/>
        </authorList>
    </citation>
    <scope>NUCLEOTIDE SEQUENCE [LARGE SCALE GENOMIC DNA]</scope>
    <source>
        <strain evidence="1">MO10</strain>
    </source>
</reference>
<reference evidence="1" key="2">
    <citation type="submission" date="2008-07" db="EMBL/GenBank/DDBJ databases">
        <authorList>
            <consortium name="Broad Institute Genome Sequencing Platform"/>
            <person name="Colwell R."/>
            <person name="Grim C.J."/>
            <person name="Young S."/>
            <person name="Jaffe D."/>
            <person name="Gnerre S."/>
            <person name="Berlin A."/>
            <person name="Heiman D."/>
            <person name="Hepburn T."/>
            <person name="Shea T."/>
            <person name="Sykes S."/>
            <person name="Alvarado L."/>
            <person name="Kodira C."/>
            <person name="Heidelberg J."/>
            <person name="Lander E."/>
            <person name="Galagan J."/>
            <person name="Nusbaum C."/>
            <person name="Birren B."/>
        </authorList>
    </citation>
    <scope>NUCLEOTIDE SEQUENCE [LARGE SCALE GENOMIC DNA]</scope>
    <source>
        <strain evidence="1">MO10</strain>
    </source>
</reference>
<dbReference type="AlphaFoldDB" id="A0A0X1KWS9"/>
<accession>A0A0X1KWS9</accession>
<organism evidence="1">
    <name type="scientific">Vibrio cholerae (strain MO10)</name>
    <dbReference type="NCBI Taxonomy" id="345072"/>
    <lineage>
        <taxon>Bacteria</taxon>
        <taxon>Pseudomonadati</taxon>
        <taxon>Pseudomonadota</taxon>
        <taxon>Gammaproteobacteria</taxon>
        <taxon>Vibrionales</taxon>
        <taxon>Vibrionaceae</taxon>
        <taxon>Vibrio</taxon>
    </lineage>
</organism>
<dbReference type="Proteomes" id="UP000004687">
    <property type="component" value="Unassembled WGS sequence"/>
</dbReference>
<proteinExistence type="predicted"/>
<sequence>MSHLYTATAAGENISDVACGVALLEPVRCGRPPSSITGVNPTEPVTLTLYSQA</sequence>
<dbReference type="HOGENOM" id="CLU_3067436_0_0_6"/>
<evidence type="ECO:0000313" key="1">
    <source>
        <dbReference type="EMBL" id="EET22713.1"/>
    </source>
</evidence>
<dbReference type="EMBL" id="DS990136">
    <property type="protein sequence ID" value="EET22713.1"/>
    <property type="molecule type" value="Genomic_DNA"/>
</dbReference>
<gene>
    <name evidence="1" type="ORF">VchoM_00740</name>
</gene>
<protein>
    <submittedName>
        <fullName evidence="1">Uncharacterized protein</fullName>
    </submittedName>
</protein>
<name>A0A0X1KWS9_VIBCO</name>